<dbReference type="KEGG" id="ntr:B0W44_05140"/>
<dbReference type="RefSeq" id="WP_077719075.1">
    <property type="nucleotide sequence ID" value="NZ_CP019699.1"/>
</dbReference>
<feature type="transmembrane region" description="Helical" evidence="1">
    <location>
        <begin position="51"/>
        <end position="70"/>
    </location>
</feature>
<reference evidence="2 3" key="1">
    <citation type="journal article" date="2015" name="Int. J. Syst. Evol. Microbiol.">
        <title>Novibacillus thermophilus gen. nov., sp. nov., a Gram-staining-negative and moderately thermophilic member of the family Thermoactinomycetaceae.</title>
        <authorList>
            <person name="Yang G."/>
            <person name="Chen J."/>
            <person name="Zhou S."/>
        </authorList>
    </citation>
    <scope>NUCLEOTIDE SEQUENCE [LARGE SCALE GENOMIC DNA]</scope>
    <source>
        <strain evidence="2 3">SG-1</strain>
    </source>
</reference>
<evidence type="ECO:0000313" key="3">
    <source>
        <dbReference type="Proteomes" id="UP000188603"/>
    </source>
</evidence>
<keyword evidence="1" id="KW-1133">Transmembrane helix</keyword>
<feature type="transmembrane region" description="Helical" evidence="1">
    <location>
        <begin position="15"/>
        <end position="39"/>
    </location>
</feature>
<keyword evidence="1" id="KW-0472">Membrane</keyword>
<organism evidence="2 3">
    <name type="scientific">Novibacillus thermophilus</name>
    <dbReference type="NCBI Taxonomy" id="1471761"/>
    <lineage>
        <taxon>Bacteria</taxon>
        <taxon>Bacillati</taxon>
        <taxon>Bacillota</taxon>
        <taxon>Bacilli</taxon>
        <taxon>Bacillales</taxon>
        <taxon>Thermoactinomycetaceae</taxon>
        <taxon>Novibacillus</taxon>
    </lineage>
</organism>
<accession>A0A1U9K5E9</accession>
<feature type="transmembrane region" description="Helical" evidence="1">
    <location>
        <begin position="196"/>
        <end position="216"/>
    </location>
</feature>
<evidence type="ECO:0000313" key="2">
    <source>
        <dbReference type="EMBL" id="AQS55256.1"/>
    </source>
</evidence>
<keyword evidence="3" id="KW-1185">Reference proteome</keyword>
<protein>
    <recommendedName>
        <fullName evidence="4">ABC transporter permease</fullName>
    </recommendedName>
</protein>
<proteinExistence type="predicted"/>
<dbReference type="AlphaFoldDB" id="A0A1U9K5E9"/>
<dbReference type="Proteomes" id="UP000188603">
    <property type="component" value="Chromosome"/>
</dbReference>
<feature type="transmembrane region" description="Helical" evidence="1">
    <location>
        <begin position="96"/>
        <end position="120"/>
    </location>
</feature>
<gene>
    <name evidence="2" type="ORF">B0W44_05140</name>
</gene>
<dbReference type="Pfam" id="PF12730">
    <property type="entry name" value="ABC2_membrane_4"/>
    <property type="match status" value="1"/>
</dbReference>
<evidence type="ECO:0000256" key="1">
    <source>
        <dbReference type="SAM" id="Phobius"/>
    </source>
</evidence>
<feature type="transmembrane region" description="Helical" evidence="1">
    <location>
        <begin position="132"/>
        <end position="153"/>
    </location>
</feature>
<sequence>MYFSGEWRKLSGTGLYTVLLLFVVIPVVFQGTLGLLAGIEPNNMHITTLDLFSRVFVVLSAGALVSMSFFSEYRKNALVNTYLHGIPVFRLLLHKWLYVATGVCLLVLTGLIGAGLFVHLAGGHLLDVFRSVYLSVLFLFVGALCVANMHYLLCLLLKEHTLLSLMVAFAGAIGNFWIPSTRYWIAFPWSYPLRALYFSSLSVGQLVFVAGLPWSAHCWWLD</sequence>
<dbReference type="OrthoDB" id="9781996at2"/>
<feature type="transmembrane region" description="Helical" evidence="1">
    <location>
        <begin position="165"/>
        <end position="184"/>
    </location>
</feature>
<dbReference type="EMBL" id="CP019699">
    <property type="protein sequence ID" value="AQS55256.1"/>
    <property type="molecule type" value="Genomic_DNA"/>
</dbReference>
<name>A0A1U9K5E9_9BACL</name>
<evidence type="ECO:0008006" key="4">
    <source>
        <dbReference type="Google" id="ProtNLM"/>
    </source>
</evidence>
<dbReference type="STRING" id="1471761.B0W44_05140"/>
<keyword evidence="1" id="KW-0812">Transmembrane</keyword>